<sequence>MTTSSSFFGQNQSVAGIGILGTFSRPGIGAYLSTWIPELSKTNCSYKAMNVCHPFVWGSCVENDVRVNSHPCCMDGYEWRCYGSNRALTCECCGEEMAALCAKLKTMKMQHDNETCQMMVKKHCKCGWARCHERRGWNASLCCPSGYDLVCCTLDTLDITTGNIQQLELEENLIANHGQDGHRLPVIKEMAKNEICTDTVQKYCPCGSAKCAQRLDDKYEGSICCEKGFDVVCCAGMLNKL</sequence>
<gene>
    <name evidence="1" type="ORF">niasHT_023302</name>
</gene>
<evidence type="ECO:0000313" key="2">
    <source>
        <dbReference type="Proteomes" id="UP001620626"/>
    </source>
</evidence>
<accession>A0ABD2JDI6</accession>
<comment type="caution">
    <text evidence="1">The sequence shown here is derived from an EMBL/GenBank/DDBJ whole genome shotgun (WGS) entry which is preliminary data.</text>
</comment>
<dbReference type="EMBL" id="JBICBT010000998">
    <property type="protein sequence ID" value="KAL3088684.1"/>
    <property type="molecule type" value="Genomic_DNA"/>
</dbReference>
<keyword evidence="2" id="KW-1185">Reference proteome</keyword>
<dbReference type="AlphaFoldDB" id="A0ABD2JDI6"/>
<evidence type="ECO:0000313" key="1">
    <source>
        <dbReference type="EMBL" id="KAL3088684.1"/>
    </source>
</evidence>
<proteinExistence type="predicted"/>
<reference evidence="1 2" key="1">
    <citation type="submission" date="2024-10" db="EMBL/GenBank/DDBJ databases">
        <authorList>
            <person name="Kim D."/>
        </authorList>
    </citation>
    <scope>NUCLEOTIDE SEQUENCE [LARGE SCALE GENOMIC DNA]</scope>
    <source>
        <strain evidence="1">BH-2024</strain>
    </source>
</reference>
<dbReference type="Proteomes" id="UP001620626">
    <property type="component" value="Unassembled WGS sequence"/>
</dbReference>
<name>A0ABD2JDI6_9BILA</name>
<protein>
    <submittedName>
        <fullName evidence="1">Uncharacterized protein</fullName>
    </submittedName>
</protein>
<organism evidence="1 2">
    <name type="scientific">Heterodera trifolii</name>
    <dbReference type="NCBI Taxonomy" id="157864"/>
    <lineage>
        <taxon>Eukaryota</taxon>
        <taxon>Metazoa</taxon>
        <taxon>Ecdysozoa</taxon>
        <taxon>Nematoda</taxon>
        <taxon>Chromadorea</taxon>
        <taxon>Rhabditida</taxon>
        <taxon>Tylenchina</taxon>
        <taxon>Tylenchomorpha</taxon>
        <taxon>Tylenchoidea</taxon>
        <taxon>Heteroderidae</taxon>
        <taxon>Heteroderinae</taxon>
        <taxon>Heterodera</taxon>
    </lineage>
</organism>